<reference evidence="1 2" key="1">
    <citation type="submission" date="2020-08" db="EMBL/GenBank/DDBJ databases">
        <title>Sequencing the genomes of 1000 actinobacteria strains.</title>
        <authorList>
            <person name="Klenk H.-P."/>
        </authorList>
    </citation>
    <scope>NUCLEOTIDE SEQUENCE [LARGE SCALE GENOMIC DNA]</scope>
    <source>
        <strain evidence="1 2">DSM 43768</strain>
    </source>
</reference>
<gene>
    <name evidence="1" type="ORF">HD593_000670</name>
</gene>
<name>A0A7X0NLY7_9ACTN</name>
<comment type="caution">
    <text evidence="1">The sequence shown here is derived from an EMBL/GenBank/DDBJ whole genome shotgun (WGS) entry which is preliminary data.</text>
</comment>
<evidence type="ECO:0000313" key="1">
    <source>
        <dbReference type="EMBL" id="MBB6545875.1"/>
    </source>
</evidence>
<evidence type="ECO:0000313" key="2">
    <source>
        <dbReference type="Proteomes" id="UP000565579"/>
    </source>
</evidence>
<dbReference type="EMBL" id="JACHMI010000001">
    <property type="protein sequence ID" value="MBB6545875.1"/>
    <property type="molecule type" value="Genomic_DNA"/>
</dbReference>
<organism evidence="1 2">
    <name type="scientific">Nonomuraea rubra</name>
    <dbReference type="NCBI Taxonomy" id="46180"/>
    <lineage>
        <taxon>Bacteria</taxon>
        <taxon>Bacillati</taxon>
        <taxon>Actinomycetota</taxon>
        <taxon>Actinomycetes</taxon>
        <taxon>Streptosporangiales</taxon>
        <taxon>Streptosporangiaceae</taxon>
        <taxon>Nonomuraea</taxon>
    </lineage>
</organism>
<dbReference type="AlphaFoldDB" id="A0A7X0NLY7"/>
<proteinExistence type="predicted"/>
<dbReference type="RefSeq" id="WP_185100656.1">
    <property type="nucleotide sequence ID" value="NZ_JACHMI010000001.1"/>
</dbReference>
<sequence>MSPAPNRIGIDPALMTQLISEFKRLNRAWPDADAQIARALSSIGTSMTGPGLLRDVASQIAQHIPDLQRRLDLIISTQKIGLDKGVVWADETLWVSSSPASGAAAAKTVAGQLRKAVEDVANGRGALSKETLDLLERHQHDPYFAVALAKEIPPKELKALLERLYLAHRGSLGDDWAKPSSSSVMDRLARALSVTLGTASRGVGDMKLPKTYVDELIATDDDPMSGRMVDELLRYGTFDDAFLREVANKVFDNAQKPASEQQDIIKFGPGLAAALANNARVAQDFFTDPVRKPLSFLMRDNFWGSGNGELGRAIEAATTRFRDHGQPPGSSRGYKSALIASWAAHFWSDPRAQANLPDTKQNAARVFSAYMGDVHRAAISDFPEPMGVNPQPDSDPNLPGKQPHGAMFDGGAVKNVMTWAFKDPQALKIAVEGHGEYSTKVLDAQGKAIRDTVNAEFAEWQSTHPDASKEEQATHRQKLLIDNMNSNPGKLFNAQASALGKSLHLIVDAGNLTNINEADQKDQKSEAFKDGVSRTLKLVLTPAGDWVVAGYEYLEGPVSDSIKHTEGKAARSQGEETLRESQRLFKDLTANVMMRYGLFGDESAKGSAHPHASENYAERSGGDFLVNGRIIPRDQMTWQQRIAYDEWLKSSPAAAVFREVDRAVWEGFQLDVPPYPEAEE</sequence>
<accession>A0A7X0NLY7</accession>
<dbReference type="Proteomes" id="UP000565579">
    <property type="component" value="Unassembled WGS sequence"/>
</dbReference>
<protein>
    <submittedName>
        <fullName evidence="1">Uncharacterized protein</fullName>
    </submittedName>
</protein>
<keyword evidence="2" id="KW-1185">Reference proteome</keyword>